<dbReference type="SMART" id="SM00882">
    <property type="entry name" value="CoA_trans"/>
    <property type="match status" value="2"/>
</dbReference>
<sequence>MDKVKASPADTVRDIRAGASIAVAGFGVAHRFPSSLIVALREQGTSGPTVYCNGLGQPGTPTAHLLAENKQIARLVTCFSARPGIVSEAERQIRAGTLELELVPQGTLMERMRAGGAGIPAFYTPAGVGTAIAGGKDVRYFDGRPFVLERAITTDFAFVRAHRADARGNLQLRGGSRNFNVSFAKAAAVTIAEVDEIVPVGGIPPEEVDLPGVFVSRVVRSTVQLDVQNLPMRPSRSAGSAREYGGKPGLTRAEMARRTAALLPDGATVNLGAGLPTLVSDFVGDRPVTLHSENGMLNYGPIIRDDSFDPDVHDAGGYFVGLRPGASFFDSVTSFEIARSGRLDAVVLGAYQVSARGDLANWTLPTMTGGGIGGAMDLAVGAKKVIALLEHTGSAGQAKLVERCEFELTAPACVDAVVTDLALLSRTRGGFRLDEVARGFTAEEVRVLTAMPLTVADDVRIMQDRW</sequence>
<keyword evidence="6" id="KW-1185">Reference proteome</keyword>
<evidence type="ECO:0000256" key="2">
    <source>
        <dbReference type="ARBA" id="ARBA00022679"/>
    </source>
</evidence>
<dbReference type="GO" id="GO:0008410">
    <property type="term" value="F:CoA-transferase activity"/>
    <property type="evidence" value="ECO:0007669"/>
    <property type="project" value="InterPro"/>
</dbReference>
<comment type="similarity">
    <text evidence="1 3">Belongs to the 3-oxoacid CoA-transferase family.</text>
</comment>
<organism evidence="5 6">
    <name type="scientific">Amycolatopsis acidiphila</name>
    <dbReference type="NCBI Taxonomy" id="715473"/>
    <lineage>
        <taxon>Bacteria</taxon>
        <taxon>Bacillati</taxon>
        <taxon>Actinomycetota</taxon>
        <taxon>Actinomycetes</taxon>
        <taxon>Pseudonocardiales</taxon>
        <taxon>Pseudonocardiaceae</taxon>
        <taxon>Amycolatopsis</taxon>
    </lineage>
</organism>
<name>A0A558A3D8_9PSEU</name>
<evidence type="ECO:0000256" key="3">
    <source>
        <dbReference type="PIRNR" id="PIRNR000858"/>
    </source>
</evidence>
<dbReference type="EMBL" id="VJZA01000056">
    <property type="protein sequence ID" value="TVT18770.1"/>
    <property type="molecule type" value="Genomic_DNA"/>
</dbReference>
<dbReference type="InterPro" id="IPR012792">
    <property type="entry name" value="3-oxoacid_CoA-transf_A"/>
</dbReference>
<dbReference type="PIRSF" id="PIRSF000858">
    <property type="entry name" value="SCOT-t"/>
    <property type="match status" value="1"/>
</dbReference>
<dbReference type="AlphaFoldDB" id="A0A558A3D8"/>
<dbReference type="RefSeq" id="WP_144642655.1">
    <property type="nucleotide sequence ID" value="NZ_BNAX01000001.1"/>
</dbReference>
<proteinExistence type="inferred from homology"/>
<keyword evidence="2 3" id="KW-0808">Transferase</keyword>
<dbReference type="InterPro" id="IPR004165">
    <property type="entry name" value="CoA_trans_fam_I"/>
</dbReference>
<accession>A0A558A3D8</accession>
<evidence type="ECO:0000256" key="1">
    <source>
        <dbReference type="ARBA" id="ARBA00007154"/>
    </source>
</evidence>
<dbReference type="NCBIfam" id="TIGR02429">
    <property type="entry name" value="pcaI_scoA_fam"/>
    <property type="match status" value="1"/>
</dbReference>
<dbReference type="Pfam" id="PF01144">
    <property type="entry name" value="CoA_trans"/>
    <property type="match status" value="2"/>
</dbReference>
<protein>
    <submittedName>
        <fullName evidence="5">3-oxoacid CoA-transferase subunit A</fullName>
    </submittedName>
</protein>
<dbReference type="PANTHER" id="PTHR13707:SF60">
    <property type="entry name" value="ACETATE COA-TRANSFERASE SUBUNIT ALPHA"/>
    <property type="match status" value="1"/>
</dbReference>
<dbReference type="GO" id="GO:0046952">
    <property type="term" value="P:ketone body catabolic process"/>
    <property type="evidence" value="ECO:0007669"/>
    <property type="project" value="InterPro"/>
</dbReference>
<dbReference type="SUPFAM" id="SSF100950">
    <property type="entry name" value="NagB/RpiA/CoA transferase-like"/>
    <property type="match status" value="2"/>
</dbReference>
<dbReference type="OrthoDB" id="3369756at2"/>
<dbReference type="Gene3D" id="3.40.1080.10">
    <property type="entry name" value="Glutaconate Coenzyme A-transferase"/>
    <property type="match status" value="2"/>
</dbReference>
<comment type="caution">
    <text evidence="5">The sequence shown here is derived from an EMBL/GenBank/DDBJ whole genome shotgun (WGS) entry which is preliminary data.</text>
</comment>
<dbReference type="InterPro" id="IPR037171">
    <property type="entry name" value="NagB/RpiA_transferase-like"/>
</dbReference>
<dbReference type="PANTHER" id="PTHR13707">
    <property type="entry name" value="KETOACID-COENZYME A TRANSFERASE"/>
    <property type="match status" value="1"/>
</dbReference>
<evidence type="ECO:0000313" key="6">
    <source>
        <dbReference type="Proteomes" id="UP000318578"/>
    </source>
</evidence>
<feature type="active site" description="5-glutamyl coenzyme A thioester intermediate" evidence="4">
    <location>
        <position position="293"/>
    </location>
</feature>
<evidence type="ECO:0000256" key="4">
    <source>
        <dbReference type="PIRSR" id="PIRSR000858-1"/>
    </source>
</evidence>
<evidence type="ECO:0000313" key="5">
    <source>
        <dbReference type="EMBL" id="TVT18770.1"/>
    </source>
</evidence>
<reference evidence="5 6" key="1">
    <citation type="submission" date="2019-07" db="EMBL/GenBank/DDBJ databases">
        <title>New species of Amycolatopsis and Streptomyces.</title>
        <authorList>
            <person name="Duangmal K."/>
            <person name="Teo W.F.A."/>
            <person name="Lipun K."/>
        </authorList>
    </citation>
    <scope>NUCLEOTIDE SEQUENCE [LARGE SCALE GENOMIC DNA]</scope>
    <source>
        <strain evidence="5 6">JCM 30562</strain>
    </source>
</reference>
<dbReference type="InterPro" id="IPR014388">
    <property type="entry name" value="3-oxoacid_CoA-transferase"/>
</dbReference>
<dbReference type="Proteomes" id="UP000318578">
    <property type="component" value="Unassembled WGS sequence"/>
</dbReference>
<gene>
    <name evidence="5" type="ORF">FNH06_26690</name>
</gene>